<dbReference type="AlphaFoldDB" id="A0A6C7E7R9"/>
<protein>
    <recommendedName>
        <fullName evidence="6">Nitroreductase</fullName>
    </recommendedName>
</protein>
<sequence>MTAPSSDQPATDQPGDAGETSADDPTRGRDLSWFFRHVELYMTDPVAAHDWNASENSSASAEGLHSTLLLVTTGRTSGEPRVAPLLYQPCGDGYLVVASKGGTPDHPQWYKNLLADPHCEVIAGTFNCRAVAVTVEGDERELRWEQMVRFWPDYETYQARTERQIPIVKLVVESVSLREQPPAPGDGVSDDGGSEAEPLGNV</sequence>
<feature type="compositionally biased region" description="Polar residues" evidence="3">
    <location>
        <begin position="1"/>
        <end position="11"/>
    </location>
</feature>
<feature type="region of interest" description="Disordered" evidence="3">
    <location>
        <begin position="1"/>
        <end position="28"/>
    </location>
</feature>
<accession>A0A6C7E7R9</accession>
<dbReference type="NCBIfam" id="TIGR00026">
    <property type="entry name" value="hi_GC_TIGR00026"/>
    <property type="match status" value="1"/>
</dbReference>
<dbReference type="PANTHER" id="PTHR39428:SF1">
    <property type="entry name" value="F420H(2)-DEPENDENT QUINONE REDUCTASE RV1261C"/>
    <property type="match status" value="1"/>
</dbReference>
<keyword evidence="5" id="KW-1185">Reference proteome</keyword>
<dbReference type="GO" id="GO:0005886">
    <property type="term" value="C:plasma membrane"/>
    <property type="evidence" value="ECO:0007669"/>
    <property type="project" value="TreeGrafter"/>
</dbReference>
<name>A0A6C7E7R9_ILUCY</name>
<dbReference type="KEGG" id="aym:YM304_03340"/>
<evidence type="ECO:0008006" key="6">
    <source>
        <dbReference type="Google" id="ProtNLM"/>
    </source>
</evidence>
<feature type="region of interest" description="Disordered" evidence="3">
    <location>
        <begin position="179"/>
        <end position="202"/>
    </location>
</feature>
<dbReference type="RefSeq" id="WP_015439896.1">
    <property type="nucleotide sequence ID" value="NC_020520.1"/>
</dbReference>
<dbReference type="Gene3D" id="2.30.110.10">
    <property type="entry name" value="Electron Transport, Fmn-binding Protein, Chain A"/>
    <property type="match status" value="1"/>
</dbReference>
<gene>
    <name evidence="4" type="ORF">YM304_03340</name>
</gene>
<evidence type="ECO:0000256" key="1">
    <source>
        <dbReference type="ARBA" id="ARBA00008710"/>
    </source>
</evidence>
<proteinExistence type="inferred from homology"/>
<dbReference type="GO" id="GO:0016491">
    <property type="term" value="F:oxidoreductase activity"/>
    <property type="evidence" value="ECO:0007669"/>
    <property type="project" value="InterPro"/>
</dbReference>
<dbReference type="Proteomes" id="UP000011863">
    <property type="component" value="Chromosome"/>
</dbReference>
<dbReference type="Pfam" id="PF04075">
    <property type="entry name" value="F420H2_quin_red"/>
    <property type="match status" value="1"/>
</dbReference>
<evidence type="ECO:0000256" key="3">
    <source>
        <dbReference type="SAM" id="MobiDB-lite"/>
    </source>
</evidence>
<dbReference type="SUPFAM" id="SSF50475">
    <property type="entry name" value="FMN-binding split barrel"/>
    <property type="match status" value="1"/>
</dbReference>
<dbReference type="PANTHER" id="PTHR39428">
    <property type="entry name" value="F420H(2)-DEPENDENT QUINONE REDUCTASE RV1261C"/>
    <property type="match status" value="1"/>
</dbReference>
<organism evidence="4 5">
    <name type="scientific">Ilumatobacter coccineus (strain NBRC 103263 / KCTC 29153 / YM16-304)</name>
    <dbReference type="NCBI Taxonomy" id="1313172"/>
    <lineage>
        <taxon>Bacteria</taxon>
        <taxon>Bacillati</taxon>
        <taxon>Actinomycetota</taxon>
        <taxon>Acidimicrobiia</taxon>
        <taxon>Acidimicrobiales</taxon>
        <taxon>Ilumatobacteraceae</taxon>
        <taxon>Ilumatobacter</taxon>
    </lineage>
</organism>
<dbReference type="InterPro" id="IPR004378">
    <property type="entry name" value="F420H2_quin_Rdtase"/>
</dbReference>
<evidence type="ECO:0000256" key="2">
    <source>
        <dbReference type="ARBA" id="ARBA00049106"/>
    </source>
</evidence>
<dbReference type="EMBL" id="AP012057">
    <property type="protein sequence ID" value="BAN00648.1"/>
    <property type="molecule type" value="Genomic_DNA"/>
</dbReference>
<comment type="similarity">
    <text evidence="1">Belongs to the F420H(2)-dependent quinone reductase family.</text>
</comment>
<evidence type="ECO:0000313" key="4">
    <source>
        <dbReference type="EMBL" id="BAN00648.1"/>
    </source>
</evidence>
<reference evidence="4 5" key="1">
    <citation type="journal article" date="2013" name="Int. J. Syst. Evol. Microbiol.">
        <title>Ilumatobacter nonamiense sp. nov. and Ilumatobacter coccineum sp. nov., isolated from seashore sand.</title>
        <authorList>
            <person name="Matsumoto A."/>
            <person name="Kasai H."/>
            <person name="Matsuo Y."/>
            <person name="Shizuri Y."/>
            <person name="Ichikawa N."/>
            <person name="Fujita N."/>
            <person name="Omura S."/>
            <person name="Takahashi Y."/>
        </authorList>
    </citation>
    <scope>NUCLEOTIDE SEQUENCE [LARGE SCALE GENOMIC DNA]</scope>
    <source>
        <strain evidence="5">NBRC 103263 / KCTC 29153 / YM16-304</strain>
    </source>
</reference>
<comment type="catalytic activity">
    <reaction evidence="2">
        <text>oxidized coenzyme F420-(gamma-L-Glu)(n) + a quinol + H(+) = reduced coenzyme F420-(gamma-L-Glu)(n) + a quinone</text>
        <dbReference type="Rhea" id="RHEA:39663"/>
        <dbReference type="Rhea" id="RHEA-COMP:12939"/>
        <dbReference type="Rhea" id="RHEA-COMP:14378"/>
        <dbReference type="ChEBI" id="CHEBI:15378"/>
        <dbReference type="ChEBI" id="CHEBI:24646"/>
        <dbReference type="ChEBI" id="CHEBI:132124"/>
        <dbReference type="ChEBI" id="CHEBI:133980"/>
        <dbReference type="ChEBI" id="CHEBI:139511"/>
    </reaction>
</comment>
<dbReference type="InterPro" id="IPR012349">
    <property type="entry name" value="Split_barrel_FMN-bd"/>
</dbReference>
<evidence type="ECO:0000313" key="5">
    <source>
        <dbReference type="Proteomes" id="UP000011863"/>
    </source>
</evidence>
<dbReference type="GO" id="GO:0070967">
    <property type="term" value="F:coenzyme F420 binding"/>
    <property type="evidence" value="ECO:0007669"/>
    <property type="project" value="TreeGrafter"/>
</dbReference>